<protein>
    <submittedName>
        <fullName evidence="1">Uncharacterized protein</fullName>
    </submittedName>
</protein>
<accession>A0ACC2IQK5</accession>
<dbReference type="Proteomes" id="UP001153331">
    <property type="component" value="Unassembled WGS sequence"/>
</dbReference>
<organism evidence="1 2">
    <name type="scientific">Boeremia exigua</name>
    <dbReference type="NCBI Taxonomy" id="749465"/>
    <lineage>
        <taxon>Eukaryota</taxon>
        <taxon>Fungi</taxon>
        <taxon>Dikarya</taxon>
        <taxon>Ascomycota</taxon>
        <taxon>Pezizomycotina</taxon>
        <taxon>Dothideomycetes</taxon>
        <taxon>Pleosporomycetidae</taxon>
        <taxon>Pleosporales</taxon>
        <taxon>Pleosporineae</taxon>
        <taxon>Didymellaceae</taxon>
        <taxon>Boeremia</taxon>
    </lineage>
</organism>
<evidence type="ECO:0000313" key="1">
    <source>
        <dbReference type="EMBL" id="KAJ8117434.1"/>
    </source>
</evidence>
<sequence length="1461" mass="164368">MERTHGDLQNPGDPHREVESHQLLSRTSPTPTIAFSVRSQHAPFSDVSSRLLLSSGAEGDSRSTGRRKSFRSDDGTPQWTPLVLRWYFIMIPAVLAVTFIIVTATLHAISSKNNGLGPENSAIPGWKFIPTLIAVIYTQLTAMILGAVKRTEPFARLAKAPGHIPFARYTLLEKTKPWWTTLVHGFQKERHNGTRNWAIIASCIVYILAILGISPISAALLGSKEIRQGTTESYVRLDVHNNAASPLRPSAKRDTYLQTTGAILQNYSTSPWITNDYLVMPFWPADLRQTESPWNFKSLQADSWEANTTVLRNDLICTDLHLRKKDMYLRHAIKSPDPIDDESRRYNKTYLASVLLESDHGCRFNLTTNATAQYNHELTEVDENWMSWGDSQRIMFRDAYSKDAVVRLNEDCPEDEIILMSTPWWKEFRPEKLWDNLTVRAYACHSDHTMANMPVRITGEPDRQTVQFDEEMFHRIRTPINPAMIDFEELRNIYQDVVWGEFIPQKPSSSAKKGFLGGSAAVLGRGYNFSIPDMMADSALLSKAELFRRRFFAEIVGATMQKDTKGAVTEQRTDGRSYRPLRRVIVSGQAASILCALLTVSFFALLCVIWWTRPMKRSLGLYCDPSMALGIALWANGNPGVLAKFRGLEMANRQSMKENFSGRVFLTRNGRLHETRERGDVGMRPLDQRKRKAEPVAKSASSVLPGLRLRNILSLLLYIIGLLAGMAVLFWFAQRSELHQAFFTYRANVTLFGNTNTISPFAIIPTILAVVIAMWWESIDSTCRSVQPYISMYKGAETPLRSTGLSYASSFWLWVSFKALRNRHWLLSLVAATTFSIQVFTIAMSALFDSGTGTISLPVTISPTLELRQVPLAHIMTTRMSEREWTDGPPMGPNNNQHSTLTEDFYDLKADWLYTAMIQTALHGPAPAWSRDDWSFVPVSFTPENLLSAQNIVSRSEDAVSSVNVTVRTPALRAMLDCSVIEMAKNASKWVTWRNSTTNGTGLDGYYQLQGTMFRGFRDNQTTRVTAQGVSPQCCGNVTKSTAAYDPAVVAYWTENWISDGSTILVQGDNFTIKWIRGPAGFAQVSGYTDLQNLIFTEPPVMQALDCRPEVQASEAEVLVDLTSGVVQDYRILSAPVSDDVAWSDSWVYRNLTKKPLFQNTTDYTDERNYFDINVTTSYGVYFMKSLLRAACLDMTGAFHLEHPGIQYMDRLDDKVFNMRDNTTGLNTDFMSYAAYAQAKLDPTALLDADVLLNTSRKIFSTFFQHFVNNNVSAEQGGYAYQPAGLHDDMTPPFANFEGITRYTPKGDIAPRFQDVHRNTNKTVTATLSTRVEVLQINTVAFWIATGILIWLIIIIVIFASVQRRYYSGMMRNVECIADVLVLIAGSDQLLAAVKEKGVNAILKDNNLLTRLGWFRDPDGTMRWRIELVESDQGVLMQPISLNSSYAPVPGDEGLEETRIT</sequence>
<reference evidence="1" key="1">
    <citation type="submission" date="2022-11" db="EMBL/GenBank/DDBJ databases">
        <title>Genome Sequence of Boeremia exigua.</title>
        <authorList>
            <person name="Buettner E."/>
        </authorList>
    </citation>
    <scope>NUCLEOTIDE SEQUENCE</scope>
    <source>
        <strain evidence="1">CU02</strain>
    </source>
</reference>
<name>A0ACC2IQK5_9PLEO</name>
<gene>
    <name evidence="1" type="ORF">OPT61_g1379</name>
</gene>
<comment type="caution">
    <text evidence="1">The sequence shown here is derived from an EMBL/GenBank/DDBJ whole genome shotgun (WGS) entry which is preliminary data.</text>
</comment>
<keyword evidence="2" id="KW-1185">Reference proteome</keyword>
<dbReference type="EMBL" id="JAPHNI010000053">
    <property type="protein sequence ID" value="KAJ8117434.1"/>
    <property type="molecule type" value="Genomic_DNA"/>
</dbReference>
<evidence type="ECO:0000313" key="2">
    <source>
        <dbReference type="Proteomes" id="UP001153331"/>
    </source>
</evidence>
<proteinExistence type="predicted"/>